<dbReference type="Proteomes" id="UP000028990">
    <property type="component" value="Unassembled WGS sequence"/>
</dbReference>
<feature type="compositionally biased region" description="Polar residues" evidence="1">
    <location>
        <begin position="208"/>
        <end position="224"/>
    </location>
</feature>
<feature type="compositionally biased region" description="Low complexity" evidence="1">
    <location>
        <begin position="105"/>
        <end position="115"/>
    </location>
</feature>
<evidence type="ECO:0000313" key="2">
    <source>
        <dbReference type="EMBL" id="KFO37201.1"/>
    </source>
</evidence>
<feature type="compositionally biased region" description="Polar residues" evidence="1">
    <location>
        <begin position="45"/>
        <end position="54"/>
    </location>
</feature>
<feature type="compositionally biased region" description="Basic residues" evidence="1">
    <location>
        <begin position="134"/>
        <end position="147"/>
    </location>
</feature>
<keyword evidence="3" id="KW-1185">Reference proteome</keyword>
<dbReference type="InterPro" id="IPR052882">
    <property type="entry name" value="EZH_Inhibitor"/>
</dbReference>
<feature type="region of interest" description="Disordered" evidence="1">
    <location>
        <begin position="405"/>
        <end position="501"/>
    </location>
</feature>
<dbReference type="PANTHER" id="PTHR22467">
    <property type="entry name" value="EZH INHIBITORY PROTEIN-RELATED"/>
    <property type="match status" value="1"/>
</dbReference>
<feature type="compositionally biased region" description="Low complexity" evidence="1">
    <location>
        <begin position="405"/>
        <end position="458"/>
    </location>
</feature>
<sequence>MASQSFSDDEKNPQDEVPGGPKDEDSALAPGYSPGTGNEDPVSWVFTTSVSTPLSGGVLRGSSAGSQGSVAILSGEDPAPNTETRVLEEHSSYVQGDRIPDLRFSHGGSHSGSQSEVEQASKDTDLPAGLSAQKKGRRRKYSGKRPGGKQAKLAAASPERPQLPGADAPQAPMPLPPSSARSQASVGHHSEVSPRSQEARPGAALRSQAVQAGPSSHSGTASTDRAQRLTYASGLGLCSSATGPGPAQGSGDTPPGPVHGEASGPGPTQRSRESQPGPAQRTRATPPVPVRGNASQPGPAPRSRTTPPGPVLRSSESGSGPDGRRRRSAPPCHVVRSPSLQSSLPVSGGRDPYPALQSSSVFPVREAQSPPSRPIGRALRMRASSPSPPGRYFSLRMLFGEDFSSSSSASAYSSSSSASACSSSSSSMSVSQSPSSSFAEFSGQRSSSSPPRRFGLRSIRTPSPDSLRRALMPELDALSAAISGEQEEIRGSPPSPASSVV</sequence>
<dbReference type="AlphaFoldDB" id="A0A091ENK5"/>
<dbReference type="PANTHER" id="PTHR22467:SF1">
    <property type="entry name" value="EZH INHIBITORY PROTEIN"/>
    <property type="match status" value="1"/>
</dbReference>
<gene>
    <name evidence="2" type="ORF">H920_01394</name>
</gene>
<feature type="region of interest" description="Disordered" evidence="1">
    <location>
        <begin position="1"/>
        <end position="391"/>
    </location>
</feature>
<reference evidence="2 3" key="1">
    <citation type="submission" date="2013-11" db="EMBL/GenBank/DDBJ databases">
        <title>The Damaraland mole rat (Fukomys damarensis) genome and evolution of African mole rats.</title>
        <authorList>
            <person name="Gladyshev V.N."/>
            <person name="Fang X."/>
        </authorList>
    </citation>
    <scope>NUCLEOTIDE SEQUENCE [LARGE SCALE GENOMIC DNA]</scope>
    <source>
        <tissue evidence="2">Liver</tissue>
    </source>
</reference>
<evidence type="ECO:0000256" key="1">
    <source>
        <dbReference type="SAM" id="MobiDB-lite"/>
    </source>
</evidence>
<name>A0A091ENK5_FUKDA</name>
<dbReference type="eggNOG" id="ENOG502SFSJ">
    <property type="taxonomic scope" value="Eukaryota"/>
</dbReference>
<protein>
    <submittedName>
        <fullName evidence="2">Uncharacterized protein</fullName>
    </submittedName>
</protein>
<evidence type="ECO:0000313" key="3">
    <source>
        <dbReference type="Proteomes" id="UP000028990"/>
    </source>
</evidence>
<proteinExistence type="predicted"/>
<dbReference type="EMBL" id="KN121045">
    <property type="protein sequence ID" value="KFO37201.1"/>
    <property type="molecule type" value="Genomic_DNA"/>
</dbReference>
<dbReference type="GO" id="GO:0005634">
    <property type="term" value="C:nucleus"/>
    <property type="evidence" value="ECO:0007669"/>
    <property type="project" value="TreeGrafter"/>
</dbReference>
<organism evidence="2 3">
    <name type="scientific">Fukomys damarensis</name>
    <name type="common">Damaraland mole rat</name>
    <name type="synonym">Cryptomys damarensis</name>
    <dbReference type="NCBI Taxonomy" id="885580"/>
    <lineage>
        <taxon>Eukaryota</taxon>
        <taxon>Metazoa</taxon>
        <taxon>Chordata</taxon>
        <taxon>Craniata</taxon>
        <taxon>Vertebrata</taxon>
        <taxon>Euteleostomi</taxon>
        <taxon>Mammalia</taxon>
        <taxon>Eutheria</taxon>
        <taxon>Euarchontoglires</taxon>
        <taxon>Glires</taxon>
        <taxon>Rodentia</taxon>
        <taxon>Hystricomorpha</taxon>
        <taxon>Bathyergidae</taxon>
        <taxon>Fukomys</taxon>
    </lineage>
</organism>
<accession>A0A091ENK5</accession>